<dbReference type="AlphaFoldDB" id="A0A2W5TPN5"/>
<comment type="caution">
    <text evidence="3">The sequence shown here is derived from an EMBL/GenBank/DDBJ whole genome shotgun (WGS) entry which is preliminary data.</text>
</comment>
<name>A0A2W5TPN5_9BACT</name>
<feature type="chain" id="PRO_5015910355" description="PEGA domain-containing protein" evidence="2">
    <location>
        <begin position="22"/>
        <end position="667"/>
    </location>
</feature>
<evidence type="ECO:0000313" key="3">
    <source>
        <dbReference type="EMBL" id="PZR13295.1"/>
    </source>
</evidence>
<feature type="region of interest" description="Disordered" evidence="1">
    <location>
        <begin position="55"/>
        <end position="102"/>
    </location>
</feature>
<organism evidence="3 4">
    <name type="scientific">Archangium gephyra</name>
    <dbReference type="NCBI Taxonomy" id="48"/>
    <lineage>
        <taxon>Bacteria</taxon>
        <taxon>Pseudomonadati</taxon>
        <taxon>Myxococcota</taxon>
        <taxon>Myxococcia</taxon>
        <taxon>Myxococcales</taxon>
        <taxon>Cystobacterineae</taxon>
        <taxon>Archangiaceae</taxon>
        <taxon>Archangium</taxon>
    </lineage>
</organism>
<dbReference type="Proteomes" id="UP000249061">
    <property type="component" value="Unassembled WGS sequence"/>
</dbReference>
<gene>
    <name evidence="3" type="ORF">DI536_13500</name>
</gene>
<evidence type="ECO:0000256" key="1">
    <source>
        <dbReference type="SAM" id="MobiDB-lite"/>
    </source>
</evidence>
<accession>A0A2W5TPN5</accession>
<dbReference type="EMBL" id="QFQP01000010">
    <property type="protein sequence ID" value="PZR13295.1"/>
    <property type="molecule type" value="Genomic_DNA"/>
</dbReference>
<reference evidence="3 4" key="1">
    <citation type="submission" date="2017-08" db="EMBL/GenBank/DDBJ databases">
        <title>Infants hospitalized years apart are colonized by the same room-sourced microbial strains.</title>
        <authorList>
            <person name="Brooks B."/>
            <person name="Olm M.R."/>
            <person name="Firek B.A."/>
            <person name="Baker R."/>
            <person name="Thomas B.C."/>
            <person name="Morowitz M.J."/>
            <person name="Banfield J.F."/>
        </authorList>
    </citation>
    <scope>NUCLEOTIDE SEQUENCE [LARGE SCALE GENOMIC DNA]</scope>
    <source>
        <strain evidence="3">S2_003_000_R2_14</strain>
    </source>
</reference>
<evidence type="ECO:0000256" key="2">
    <source>
        <dbReference type="SAM" id="SignalP"/>
    </source>
</evidence>
<evidence type="ECO:0008006" key="5">
    <source>
        <dbReference type="Google" id="ProtNLM"/>
    </source>
</evidence>
<keyword evidence="2" id="KW-0732">Signal</keyword>
<evidence type="ECO:0000313" key="4">
    <source>
        <dbReference type="Proteomes" id="UP000249061"/>
    </source>
</evidence>
<protein>
    <recommendedName>
        <fullName evidence="5">PEGA domain-containing protein</fullName>
    </recommendedName>
</protein>
<feature type="signal peptide" evidence="2">
    <location>
        <begin position="1"/>
        <end position="21"/>
    </location>
</feature>
<sequence length="667" mass="68498">MRPWLTGIILSAALLPACTCAPLGVNETRFACERQDDCLEGFECLDLGEGAECVPVGSERPDAGQTQDAGSDGGMQSVDDDGGEPIIDAGMEEDAGEPDAGPPDAGLLSLHFLTTQQNVAVGACSGITLVEARSDGAPWRVQSETTLTLSSLDGGVRFSESPSCASMTGSVTINTGADNADFYMSAAGAGVHTVRVSSPGYVSAQQDLEVGVSPQIITLADIPGQVRGGACTRGTVELRRGGTLVLADAAIPVSLASMNASQVQFFANSSCDTTTTSVTIAMGTSARDFWFKPLTANPQTISATASFDADQASFTSLNIVRRTGCYFAAASALPDGGTQGGTYSRTCTLPNPVIDTDSSFLVSQFVPNSAVPPASALSVRCRLTSTTQATCTRNGDGASGNAYVQVAEIPQNLKVQRAASGQCPAAVALQPLDGGIAPFLIRQVSSGTPVMNGNHTAVARWVSPDVTTTPSVCGGYEHQLVEWRGVEVTTGALDGGLLAGQAEATVTGLPAVSNDAVLLVQAGLSNANEMAACSLLVRGDMPSPTSVKVSRGAGDAGCPLGAVPQVTWQRLDFDTRADVDTYRVTFAPQETAKTITIAPVDTSRTMMMTSSQSFAGQGAGETDEGSSIRGSAGIVSFSLTSSTTLQVTRGSSGSTSQFVIYVVELTP</sequence>
<proteinExistence type="predicted"/>